<gene>
    <name evidence="2" type="ORF">IPJ27_00150</name>
</gene>
<name>A0A935PWD0_9PROT</name>
<evidence type="ECO:0000256" key="1">
    <source>
        <dbReference type="SAM" id="MobiDB-lite"/>
    </source>
</evidence>
<reference evidence="2 3" key="1">
    <citation type="submission" date="2020-10" db="EMBL/GenBank/DDBJ databases">
        <title>Connecting structure to function with the recovery of over 1000 high-quality activated sludge metagenome-assembled genomes encoding full-length rRNA genes using long-read sequencing.</title>
        <authorList>
            <person name="Singleton C.M."/>
            <person name="Petriglieri F."/>
            <person name="Kristensen J.M."/>
            <person name="Kirkegaard R.H."/>
            <person name="Michaelsen T.Y."/>
            <person name="Andersen M.H."/>
            <person name="Karst S.M."/>
            <person name="Dueholm M.S."/>
            <person name="Nielsen P.H."/>
            <person name="Albertsen M."/>
        </authorList>
    </citation>
    <scope>NUCLEOTIDE SEQUENCE [LARGE SCALE GENOMIC DNA]</scope>
    <source>
        <strain evidence="2">EsbW_18-Q3-R4-48_BATAC.285</strain>
    </source>
</reference>
<sequence>MPDGHKGAGSVPTRPEVQRARPSLAVASMAVLLSRIRWAAALLSVMAVTFERPAGS</sequence>
<dbReference type="Proteomes" id="UP000697998">
    <property type="component" value="Unassembled WGS sequence"/>
</dbReference>
<dbReference type="AlphaFoldDB" id="A0A935PWD0"/>
<accession>A0A935PWD0</accession>
<feature type="region of interest" description="Disordered" evidence="1">
    <location>
        <begin position="1"/>
        <end position="20"/>
    </location>
</feature>
<proteinExistence type="predicted"/>
<evidence type="ECO:0000313" key="2">
    <source>
        <dbReference type="EMBL" id="MBK7673286.1"/>
    </source>
</evidence>
<organism evidence="2 3">
    <name type="scientific">Candidatus Accumulibacter proximus</name>
    <dbReference type="NCBI Taxonomy" id="2954385"/>
    <lineage>
        <taxon>Bacteria</taxon>
        <taxon>Pseudomonadati</taxon>
        <taxon>Pseudomonadota</taxon>
        <taxon>Betaproteobacteria</taxon>
        <taxon>Candidatus Accumulibacter</taxon>
    </lineage>
</organism>
<dbReference type="EMBL" id="JADJMH010000001">
    <property type="protein sequence ID" value="MBK7673286.1"/>
    <property type="molecule type" value="Genomic_DNA"/>
</dbReference>
<comment type="caution">
    <text evidence="2">The sequence shown here is derived from an EMBL/GenBank/DDBJ whole genome shotgun (WGS) entry which is preliminary data.</text>
</comment>
<protein>
    <submittedName>
        <fullName evidence="2">Uncharacterized protein</fullName>
    </submittedName>
</protein>
<evidence type="ECO:0000313" key="3">
    <source>
        <dbReference type="Proteomes" id="UP000697998"/>
    </source>
</evidence>